<evidence type="ECO:0000256" key="1">
    <source>
        <dbReference type="SAM" id="MobiDB-lite"/>
    </source>
</evidence>
<protein>
    <submittedName>
        <fullName evidence="2">Uncharacterized protein</fullName>
    </submittedName>
</protein>
<name>A0AAF0YJM5_9TREE</name>
<proteinExistence type="predicted"/>
<keyword evidence="3" id="KW-1185">Reference proteome</keyword>
<organism evidence="2 3">
    <name type="scientific">Vanrija pseudolonga</name>
    <dbReference type="NCBI Taxonomy" id="143232"/>
    <lineage>
        <taxon>Eukaryota</taxon>
        <taxon>Fungi</taxon>
        <taxon>Dikarya</taxon>
        <taxon>Basidiomycota</taxon>
        <taxon>Agaricomycotina</taxon>
        <taxon>Tremellomycetes</taxon>
        <taxon>Trichosporonales</taxon>
        <taxon>Trichosporonaceae</taxon>
        <taxon>Vanrija</taxon>
    </lineage>
</organism>
<sequence length="332" mass="37034">MTLLTVIVVWLYLWGDYGGIWRLLHLDPRNILRDVMRSKLMGFFPSILWSKYLEDCQNNIFSTGVITTDRGLRLVTRVLMNRAYEYGQEDITTEAIQDKLEYLFSTLPRVHKENLPFYGVRCGLVFGALAAHESNIRDRRSRKFRLGTAAVTGASSTAANVPSINGVPVGAIIEPVATGIRGTLVESFSRRQKRLGRGVTHVEYKFLTQVMEEANDGLVASYNGSAPRDKEGNPLPAFTGQGIVKFKEAAWKAFKLVMNDETCEMGIDLPPDVLKVAPEREAAVRISPLVDDDSPPPTPPPKVSPRISTDTNPQKMGLVDVMPRRPLRTMTM</sequence>
<gene>
    <name evidence="2" type="ORF">LOC62_07G009354</name>
</gene>
<feature type="region of interest" description="Disordered" evidence="1">
    <location>
        <begin position="285"/>
        <end position="317"/>
    </location>
</feature>
<dbReference type="AlphaFoldDB" id="A0AAF0YJM5"/>
<reference evidence="2" key="1">
    <citation type="submission" date="2023-10" db="EMBL/GenBank/DDBJ databases">
        <authorList>
            <person name="Noh H."/>
        </authorList>
    </citation>
    <scope>NUCLEOTIDE SEQUENCE</scope>
    <source>
        <strain evidence="2">DUCC4014</strain>
    </source>
</reference>
<dbReference type="GeneID" id="87812517"/>
<accession>A0AAF0YJM5</accession>
<dbReference type="Proteomes" id="UP000827549">
    <property type="component" value="Chromosome 7"/>
</dbReference>
<evidence type="ECO:0000313" key="2">
    <source>
        <dbReference type="EMBL" id="WOO85866.1"/>
    </source>
</evidence>
<evidence type="ECO:0000313" key="3">
    <source>
        <dbReference type="Proteomes" id="UP000827549"/>
    </source>
</evidence>
<dbReference type="RefSeq" id="XP_062631892.1">
    <property type="nucleotide sequence ID" value="XM_062775908.1"/>
</dbReference>
<dbReference type="EMBL" id="CP086720">
    <property type="protein sequence ID" value="WOO85866.1"/>
    <property type="molecule type" value="Genomic_DNA"/>
</dbReference>